<evidence type="ECO:0000256" key="1">
    <source>
        <dbReference type="SAM" id="Phobius"/>
    </source>
</evidence>
<feature type="transmembrane region" description="Helical" evidence="1">
    <location>
        <begin position="12"/>
        <end position="40"/>
    </location>
</feature>
<keyword evidence="3" id="KW-1185">Reference proteome</keyword>
<dbReference type="RefSeq" id="WP_147049321.1">
    <property type="nucleotide sequence ID" value="NZ_BKAH01000001.1"/>
</dbReference>
<organism evidence="2 3">
    <name type="scientific">Microbacterium saccharophilum</name>
    <dbReference type="NCBI Taxonomy" id="1213358"/>
    <lineage>
        <taxon>Bacteria</taxon>
        <taxon>Bacillati</taxon>
        <taxon>Actinomycetota</taxon>
        <taxon>Actinomycetes</taxon>
        <taxon>Micrococcales</taxon>
        <taxon>Microbacteriaceae</taxon>
        <taxon>Microbacterium</taxon>
    </lineage>
</organism>
<dbReference type="EMBL" id="VRSX01000002">
    <property type="protein sequence ID" value="TXK14141.1"/>
    <property type="molecule type" value="Genomic_DNA"/>
</dbReference>
<feature type="transmembrane region" description="Helical" evidence="1">
    <location>
        <begin position="142"/>
        <end position="160"/>
    </location>
</feature>
<evidence type="ECO:0000313" key="3">
    <source>
        <dbReference type="Proteomes" id="UP000321949"/>
    </source>
</evidence>
<keyword evidence="1" id="KW-0812">Transmembrane</keyword>
<evidence type="ECO:0000313" key="2">
    <source>
        <dbReference type="EMBL" id="TXK14141.1"/>
    </source>
</evidence>
<keyword evidence="1" id="KW-0472">Membrane</keyword>
<feature type="transmembrane region" description="Helical" evidence="1">
    <location>
        <begin position="89"/>
        <end position="112"/>
    </location>
</feature>
<feature type="transmembrane region" description="Helical" evidence="1">
    <location>
        <begin position="61"/>
        <end position="83"/>
    </location>
</feature>
<dbReference type="AlphaFoldDB" id="A0A5C8I7C2"/>
<protein>
    <submittedName>
        <fullName evidence="2">DUF1772 domain-containing protein</fullName>
    </submittedName>
</protein>
<keyword evidence="1" id="KW-1133">Transmembrane helix</keyword>
<sequence length="169" mass="18761">MGGAGWAGWAGWVTLIAALYFAFGASLYMGTMWTLRLFLFPTWRSLTPDQVDVHFGIPTRLATVFFTWIVPVMFLAALWLIVVEWGSPLVWFGVGCLVGIFVLTFVGQGLIIPINKRVRSGEVTDVAELQELLRRWMALNSVRFYGATATWAVIIGYLVVRGDLVGALT</sequence>
<dbReference type="Proteomes" id="UP000321949">
    <property type="component" value="Unassembled WGS sequence"/>
</dbReference>
<proteinExistence type="predicted"/>
<gene>
    <name evidence="2" type="ORF">FVP74_06015</name>
</gene>
<accession>A0A5C8I7C2</accession>
<name>A0A5C8I7C2_9MICO</name>
<comment type="caution">
    <text evidence="2">The sequence shown here is derived from an EMBL/GenBank/DDBJ whole genome shotgun (WGS) entry which is preliminary data.</text>
</comment>
<reference evidence="2 3" key="1">
    <citation type="submission" date="2019-08" db="EMBL/GenBank/DDBJ databases">
        <authorList>
            <person name="Dong K."/>
        </authorList>
    </citation>
    <scope>NUCLEOTIDE SEQUENCE [LARGE SCALE GENOMIC DNA]</scope>
    <source>
        <strain evidence="2 3">K-1</strain>
    </source>
</reference>
<dbReference type="OrthoDB" id="4181171at2"/>